<dbReference type="Gene3D" id="3.30.565.10">
    <property type="entry name" value="Histidine kinase-like ATPase, C-terminal domain"/>
    <property type="match status" value="1"/>
</dbReference>
<dbReference type="Gene3D" id="3.40.50.2300">
    <property type="match status" value="1"/>
</dbReference>
<dbReference type="PRINTS" id="PR00344">
    <property type="entry name" value="BCTRLSENSOR"/>
</dbReference>
<evidence type="ECO:0000256" key="5">
    <source>
        <dbReference type="SAM" id="MobiDB-lite"/>
    </source>
</evidence>
<dbReference type="InterPro" id="IPR005467">
    <property type="entry name" value="His_kinase_dom"/>
</dbReference>
<feature type="domain" description="Histidine kinase" evidence="7">
    <location>
        <begin position="393"/>
        <end position="616"/>
    </location>
</feature>
<dbReference type="PANTHER" id="PTHR43065">
    <property type="entry name" value="SENSOR HISTIDINE KINASE"/>
    <property type="match status" value="1"/>
</dbReference>
<dbReference type="SMART" id="SM00448">
    <property type="entry name" value="REC"/>
    <property type="match status" value="1"/>
</dbReference>
<feature type="domain" description="Response regulatory" evidence="8">
    <location>
        <begin position="804"/>
        <end position="920"/>
    </location>
</feature>
<feature type="transmembrane region" description="Helical" evidence="6">
    <location>
        <begin position="39"/>
        <end position="62"/>
    </location>
</feature>
<dbReference type="SMART" id="SM00388">
    <property type="entry name" value="HisKA"/>
    <property type="match status" value="1"/>
</dbReference>
<dbReference type="GO" id="GO:0000155">
    <property type="term" value="F:phosphorelay sensor kinase activity"/>
    <property type="evidence" value="ECO:0007669"/>
    <property type="project" value="InterPro"/>
</dbReference>
<feature type="transmembrane region" description="Helical" evidence="6">
    <location>
        <begin position="12"/>
        <end position="33"/>
    </location>
</feature>
<keyword evidence="10" id="KW-1185">Reference proteome</keyword>
<dbReference type="SUPFAM" id="SSF55874">
    <property type="entry name" value="ATPase domain of HSP90 chaperone/DNA topoisomerase II/histidine kinase"/>
    <property type="match status" value="1"/>
</dbReference>
<evidence type="ECO:0000256" key="2">
    <source>
        <dbReference type="ARBA" id="ARBA00012438"/>
    </source>
</evidence>
<name>A0A0M6YMF7_9RHOB</name>
<sequence>MEDRLQTLRQLRTGSGLLLICALAAAGASFWFGQAGPDMLILTAAVSLSCVVVLVHLGTFIVSSRATRRLRIVMDFLEHDSAPGFCTSEEGRILSQNTAAKERFGQQVGGTMTRALESLFANPDAVVHRLRLAAEEAKTGAREDVVTRRGHVRVAVHRMPAGYLWRLEDLVDRPKRTSDGLGLPILTFGASGTILYMNEVLRGMVGQRVTRLADLFESIPLSNGGLNRIMTKDGPQSARILLSDAVNGRQEVFVLPADEQPDDQVALDTLPVALLRLDANGSVIFANRLARDLLPAIATTSERRLAALVEGLGRSVREWVSEAAAGRGLYRAEVVRVTGAEVETYLQITLGRPVGDADGGLLAVVNDATELKTLEAQFVQSQKMQAIGQLAGGVAHDFNNLLTAISGHCDLLMLRHGEGDEDYADLTQITQNANRAAALVGQLLAFSRKQTLEMRPIDLRDTLGDLAHLLNRLVGERVILRLHHDPALIPIRGDRRQLEQVLMNLVVNARDAMPTGGEILISTECRYLDSPVRRDRVTVPSGQYVVVSVTDQGEGISPDNLSRIFEPFFTTKRPGEGTGLGLSMAYGIVKQSGGYIFADSPPGEGTQFSLFFPALGEESLLELEKSVGHPVPLAEQPHDMAISSDMFSGSLDAQQENPPGPKDHEPTVTAPAVDDLAKDDAFDADPDEISADVQDDENEINQVVGMASEGPLVDEPHSDALKRDAPGNDGDMGENHAAGDDPDGDDLAYLLDKVLSGGGEMDQSDDIDPVPAAEPASVLQSQDKTPTASGRSADWSETERSRPVVLLVEDEAPVRAFASRALRLRGYEVHEAESAEAALAHLEDQTLNVDVFVTDVMMPGLDGPTWVRQAMKDRPDVRTIFISGYTQDALSETSVPVPNSVFLPKPFSLADLTRTVERALS</sequence>
<dbReference type="InterPro" id="IPR036890">
    <property type="entry name" value="HATPase_C_sf"/>
</dbReference>
<dbReference type="STRING" id="420998.JDO7802_02471"/>
<dbReference type="PANTHER" id="PTHR43065:SF42">
    <property type="entry name" value="TWO-COMPONENT SENSOR PPRA"/>
    <property type="match status" value="1"/>
</dbReference>
<feature type="compositionally biased region" description="Basic and acidic residues" evidence="5">
    <location>
        <begin position="714"/>
        <end position="726"/>
    </location>
</feature>
<evidence type="ECO:0000256" key="4">
    <source>
        <dbReference type="PROSITE-ProRule" id="PRU00169"/>
    </source>
</evidence>
<dbReference type="InterPro" id="IPR003661">
    <property type="entry name" value="HisK_dim/P_dom"/>
</dbReference>
<dbReference type="FunFam" id="1.10.287.130:FF:000037">
    <property type="entry name" value="Hybrid sensor histidine kinase/response regulator"/>
    <property type="match status" value="1"/>
</dbReference>
<keyword evidence="6" id="KW-0812">Transmembrane</keyword>
<feature type="modified residue" description="4-aspartylphosphate" evidence="4">
    <location>
        <position position="855"/>
    </location>
</feature>
<keyword evidence="3 4" id="KW-0597">Phosphoprotein</keyword>
<dbReference type="Pfam" id="PF02518">
    <property type="entry name" value="HATPase_c"/>
    <property type="match status" value="1"/>
</dbReference>
<keyword evidence="6" id="KW-1133">Transmembrane helix</keyword>
<feature type="transmembrane region" description="Helical" evidence="6">
    <location>
        <begin position="180"/>
        <end position="197"/>
    </location>
</feature>
<dbReference type="InterPro" id="IPR011006">
    <property type="entry name" value="CheY-like_superfamily"/>
</dbReference>
<dbReference type="PROSITE" id="PS50110">
    <property type="entry name" value="RESPONSE_REGULATORY"/>
    <property type="match status" value="1"/>
</dbReference>
<dbReference type="SUPFAM" id="SSF52172">
    <property type="entry name" value="CheY-like"/>
    <property type="match status" value="1"/>
</dbReference>
<dbReference type="InterPro" id="IPR036097">
    <property type="entry name" value="HisK_dim/P_sf"/>
</dbReference>
<protein>
    <recommendedName>
        <fullName evidence="2">histidine kinase</fullName>
        <ecNumber evidence="2">2.7.13.3</ecNumber>
    </recommendedName>
</protein>
<evidence type="ECO:0000256" key="6">
    <source>
        <dbReference type="SAM" id="Phobius"/>
    </source>
</evidence>
<organism evidence="9 10">
    <name type="scientific">Jannaschia donghaensis</name>
    <dbReference type="NCBI Taxonomy" id="420998"/>
    <lineage>
        <taxon>Bacteria</taxon>
        <taxon>Pseudomonadati</taxon>
        <taxon>Pseudomonadota</taxon>
        <taxon>Alphaproteobacteria</taxon>
        <taxon>Rhodobacterales</taxon>
        <taxon>Roseobacteraceae</taxon>
        <taxon>Jannaschia</taxon>
    </lineage>
</organism>
<dbReference type="EMBL" id="CXSU01000012">
    <property type="protein sequence ID" value="CTQ50447.1"/>
    <property type="molecule type" value="Genomic_DNA"/>
</dbReference>
<feature type="region of interest" description="Disordered" evidence="5">
    <location>
        <begin position="650"/>
        <end position="669"/>
    </location>
</feature>
<evidence type="ECO:0000313" key="10">
    <source>
        <dbReference type="Proteomes" id="UP000049222"/>
    </source>
</evidence>
<evidence type="ECO:0000256" key="3">
    <source>
        <dbReference type="ARBA" id="ARBA00022553"/>
    </source>
</evidence>
<evidence type="ECO:0000256" key="1">
    <source>
        <dbReference type="ARBA" id="ARBA00000085"/>
    </source>
</evidence>
<dbReference type="InterPro" id="IPR004358">
    <property type="entry name" value="Sig_transdc_His_kin-like_C"/>
</dbReference>
<gene>
    <name evidence="9" type="ORF">JDO7802_02471</name>
</gene>
<dbReference type="InterPro" id="IPR001789">
    <property type="entry name" value="Sig_transdc_resp-reg_receiver"/>
</dbReference>
<evidence type="ECO:0000259" key="7">
    <source>
        <dbReference type="PROSITE" id="PS50109"/>
    </source>
</evidence>
<dbReference type="InterPro" id="IPR003594">
    <property type="entry name" value="HATPase_dom"/>
</dbReference>
<dbReference type="SMART" id="SM00387">
    <property type="entry name" value="HATPase_c"/>
    <property type="match status" value="1"/>
</dbReference>
<reference evidence="9 10" key="1">
    <citation type="submission" date="2015-07" db="EMBL/GenBank/DDBJ databases">
        <authorList>
            <person name="Noorani M."/>
        </authorList>
    </citation>
    <scope>NUCLEOTIDE SEQUENCE [LARGE SCALE GENOMIC DNA]</scope>
    <source>
        <strain evidence="9 10">CECT 7802</strain>
    </source>
</reference>
<dbReference type="Pfam" id="PF00512">
    <property type="entry name" value="HisKA"/>
    <property type="match status" value="1"/>
</dbReference>
<feature type="region of interest" description="Disordered" evidence="5">
    <location>
        <begin position="709"/>
        <end position="800"/>
    </location>
</feature>
<dbReference type="PROSITE" id="PS50109">
    <property type="entry name" value="HIS_KIN"/>
    <property type="match status" value="1"/>
</dbReference>
<feature type="compositionally biased region" description="Polar residues" evidence="5">
    <location>
        <begin position="778"/>
        <end position="790"/>
    </location>
</feature>
<keyword evidence="6" id="KW-0472">Membrane</keyword>
<dbReference type="EC" id="2.7.13.3" evidence="2"/>
<dbReference type="Gene3D" id="3.30.450.20">
    <property type="entry name" value="PAS domain"/>
    <property type="match status" value="1"/>
</dbReference>
<accession>A0A0M6YMF7</accession>
<evidence type="ECO:0000313" key="9">
    <source>
        <dbReference type="EMBL" id="CTQ50447.1"/>
    </source>
</evidence>
<proteinExistence type="predicted"/>
<comment type="catalytic activity">
    <reaction evidence="1">
        <text>ATP + protein L-histidine = ADP + protein N-phospho-L-histidine.</text>
        <dbReference type="EC" id="2.7.13.3"/>
    </reaction>
</comment>
<dbReference type="SUPFAM" id="SSF47384">
    <property type="entry name" value="Homodimeric domain of signal transducing histidine kinase"/>
    <property type="match status" value="1"/>
</dbReference>
<dbReference type="Pfam" id="PF00072">
    <property type="entry name" value="Response_reg"/>
    <property type="match status" value="1"/>
</dbReference>
<dbReference type="CDD" id="cd00082">
    <property type="entry name" value="HisKA"/>
    <property type="match status" value="1"/>
</dbReference>
<dbReference type="Gene3D" id="1.10.287.130">
    <property type="match status" value="1"/>
</dbReference>
<dbReference type="Proteomes" id="UP000049222">
    <property type="component" value="Unassembled WGS sequence"/>
</dbReference>
<dbReference type="AlphaFoldDB" id="A0A0M6YMF7"/>
<evidence type="ECO:0000259" key="8">
    <source>
        <dbReference type="PROSITE" id="PS50110"/>
    </source>
</evidence>